<dbReference type="Proteomes" id="UP000642488">
    <property type="component" value="Unassembled WGS sequence"/>
</dbReference>
<name>A0A934MBI2_9RHOB</name>
<evidence type="ECO:0000313" key="3">
    <source>
        <dbReference type="EMBL" id="MBJ3761535.1"/>
    </source>
</evidence>
<reference evidence="3" key="1">
    <citation type="submission" date="2020-12" db="EMBL/GenBank/DDBJ databases">
        <title>Bacterial taxonomy.</title>
        <authorList>
            <person name="Pan X."/>
        </authorList>
    </citation>
    <scope>NUCLEOTIDE SEQUENCE</scope>
    <source>
        <strain evidence="3">KCTC 52957</strain>
    </source>
</reference>
<proteinExistence type="predicted"/>
<evidence type="ECO:0000259" key="2">
    <source>
        <dbReference type="PROSITE" id="PS50828"/>
    </source>
</evidence>
<evidence type="ECO:0000313" key="4">
    <source>
        <dbReference type="Proteomes" id="UP000642488"/>
    </source>
</evidence>
<dbReference type="RefSeq" id="WP_198914690.1">
    <property type="nucleotide sequence ID" value="NZ_JAEKPD010000001.1"/>
</dbReference>
<protein>
    <submittedName>
        <fullName evidence="3">Smr/MutS family protein</fullName>
    </submittedName>
</protein>
<accession>A0A934MBI2</accession>
<feature type="compositionally biased region" description="Basic and acidic residues" evidence="1">
    <location>
        <begin position="29"/>
        <end position="38"/>
    </location>
</feature>
<dbReference type="AlphaFoldDB" id="A0A934MBI2"/>
<feature type="compositionally biased region" description="Basic and acidic residues" evidence="1">
    <location>
        <begin position="10"/>
        <end position="22"/>
    </location>
</feature>
<organism evidence="3 4">
    <name type="scientific">Palleronia pontilimi</name>
    <dbReference type="NCBI Taxonomy" id="1964209"/>
    <lineage>
        <taxon>Bacteria</taxon>
        <taxon>Pseudomonadati</taxon>
        <taxon>Pseudomonadota</taxon>
        <taxon>Alphaproteobacteria</taxon>
        <taxon>Rhodobacterales</taxon>
        <taxon>Roseobacteraceae</taxon>
        <taxon>Palleronia</taxon>
    </lineage>
</organism>
<evidence type="ECO:0000256" key="1">
    <source>
        <dbReference type="SAM" id="MobiDB-lite"/>
    </source>
</evidence>
<feature type="region of interest" description="Disordered" evidence="1">
    <location>
        <begin position="1"/>
        <end position="46"/>
    </location>
</feature>
<comment type="caution">
    <text evidence="3">The sequence shown here is derived from an EMBL/GenBank/DDBJ whole genome shotgun (WGS) entry which is preliminary data.</text>
</comment>
<dbReference type="SUPFAM" id="SSF160443">
    <property type="entry name" value="SMR domain-like"/>
    <property type="match status" value="1"/>
</dbReference>
<dbReference type="Pfam" id="PF01713">
    <property type="entry name" value="Smr"/>
    <property type="match status" value="1"/>
</dbReference>
<gene>
    <name evidence="3" type="ORF">ILP92_02075</name>
</gene>
<dbReference type="SMART" id="SM00463">
    <property type="entry name" value="SMR"/>
    <property type="match status" value="1"/>
</dbReference>
<dbReference type="PANTHER" id="PTHR35562:SF2">
    <property type="entry name" value="DNA ENDONUCLEASE SMRA-RELATED"/>
    <property type="match status" value="1"/>
</dbReference>
<feature type="domain" description="Smr" evidence="2">
    <location>
        <begin position="107"/>
        <end position="197"/>
    </location>
</feature>
<dbReference type="EMBL" id="JAEKPD010000001">
    <property type="protein sequence ID" value="MBJ3761535.1"/>
    <property type="molecule type" value="Genomic_DNA"/>
</dbReference>
<dbReference type="InterPro" id="IPR002625">
    <property type="entry name" value="Smr_dom"/>
</dbReference>
<dbReference type="Gene3D" id="3.30.1370.110">
    <property type="match status" value="1"/>
</dbReference>
<keyword evidence="4" id="KW-1185">Reference proteome</keyword>
<dbReference type="PROSITE" id="PS50828">
    <property type="entry name" value="SMR"/>
    <property type="match status" value="1"/>
</dbReference>
<sequence>MARRKGPRGLRPEEERLWEQVARKTQPLHPERRREHPAAEAPKAPVPDLRVQTDLKDFRIGRTAPQTTAGRDLVAPLSERLAQQQLNMDAKRFGRMKRGKLGVEARIDLHGLTLAEAHPRLNRFILEAHGSGKRLVLVITGKGRDRDDGGPIPSRRGALRHQVPQWLSTGVLRQVVLQISEAHRSHGGSGAFYVYLRKRG</sequence>
<dbReference type="PANTHER" id="PTHR35562">
    <property type="entry name" value="DNA ENDONUCLEASE SMRA-RELATED"/>
    <property type="match status" value="1"/>
</dbReference>
<dbReference type="InterPro" id="IPR036063">
    <property type="entry name" value="Smr_dom_sf"/>
</dbReference>